<evidence type="ECO:0000313" key="2">
    <source>
        <dbReference type="Proteomes" id="UP000217696"/>
    </source>
</evidence>
<dbReference type="KEGG" id="asoc:CB4_02389"/>
<evidence type="ECO:0000313" key="1">
    <source>
        <dbReference type="EMBL" id="BAU28215.1"/>
    </source>
</evidence>
<name>A0A0U5BDD6_9BACL</name>
<dbReference type="EMBL" id="AP017312">
    <property type="protein sequence ID" value="BAU28215.1"/>
    <property type="molecule type" value="Genomic_DNA"/>
</dbReference>
<organism evidence="1 2">
    <name type="scientific">Aneurinibacillus soli</name>
    <dbReference type="NCBI Taxonomy" id="1500254"/>
    <lineage>
        <taxon>Bacteria</taxon>
        <taxon>Bacillati</taxon>
        <taxon>Bacillota</taxon>
        <taxon>Bacilli</taxon>
        <taxon>Bacillales</taxon>
        <taxon>Paenibacillaceae</taxon>
        <taxon>Aneurinibacillus group</taxon>
        <taxon>Aneurinibacillus</taxon>
    </lineage>
</organism>
<gene>
    <name evidence="1" type="ORF">CB4_02389</name>
</gene>
<dbReference type="AlphaFoldDB" id="A0A0U5BDD6"/>
<keyword evidence="2" id="KW-1185">Reference proteome</keyword>
<protein>
    <submittedName>
        <fullName evidence="1">Uncharacterized protein</fullName>
    </submittedName>
</protein>
<accession>A0A0U5BDD6</accession>
<dbReference type="Proteomes" id="UP000217696">
    <property type="component" value="Chromosome"/>
</dbReference>
<sequence length="68" mass="8257">MTFEELYRIAEVYFLIKQKRKRARSRFLKVTDWKVTDEGYIFYALFQGGNRQIHLHTVTIRFDGLIVE</sequence>
<reference evidence="1 2" key="1">
    <citation type="submission" date="2015-12" db="EMBL/GenBank/DDBJ databases">
        <title>Genome sequence of Aneurinibacillus soli.</title>
        <authorList>
            <person name="Lee J.S."/>
            <person name="Lee K.C."/>
            <person name="Kim K.K."/>
            <person name="Lee B.W."/>
        </authorList>
    </citation>
    <scope>NUCLEOTIDE SEQUENCE [LARGE SCALE GENOMIC DNA]</scope>
    <source>
        <strain evidence="1 2">CB4</strain>
    </source>
</reference>
<proteinExistence type="predicted"/>